<dbReference type="PANTHER" id="PTHR33463">
    <property type="entry name" value="NB-ARC DOMAIN-CONTAINING PROTEIN-RELATED"/>
    <property type="match status" value="1"/>
</dbReference>
<dbReference type="InParanoid" id="A0A059B9Q5"/>
<protein>
    <recommendedName>
        <fullName evidence="2">Disease resistance protein At4g27190-like leucine-rich repeats domain-containing protein</fullName>
    </recommendedName>
</protein>
<dbReference type="PANTHER" id="PTHR33463:SF209">
    <property type="entry name" value="DISEASE RESISTANCE PROTEIN RPS2-LIKE"/>
    <property type="match status" value="1"/>
</dbReference>
<dbReference type="Pfam" id="PF23247">
    <property type="entry name" value="LRR_RPS2"/>
    <property type="match status" value="1"/>
</dbReference>
<name>A0A059B9Q5_EUCGR</name>
<dbReference type="InterPro" id="IPR057135">
    <property type="entry name" value="At4g27190-like_LRR"/>
</dbReference>
<keyword evidence="1" id="KW-0611">Plant defense</keyword>
<dbReference type="AlphaFoldDB" id="A0A059B9Q5"/>
<dbReference type="EMBL" id="KK198759">
    <property type="protein sequence ID" value="KCW62779.1"/>
    <property type="molecule type" value="Genomic_DNA"/>
</dbReference>
<dbReference type="SUPFAM" id="SSF52047">
    <property type="entry name" value="RNI-like"/>
    <property type="match status" value="1"/>
</dbReference>
<evidence type="ECO:0000256" key="1">
    <source>
        <dbReference type="ARBA" id="ARBA00022821"/>
    </source>
</evidence>
<gene>
    <name evidence="3" type="ORF">EUGRSUZ_G00361</name>
</gene>
<accession>A0A059B9Q5</accession>
<reference evidence="3" key="1">
    <citation type="submission" date="2013-07" db="EMBL/GenBank/DDBJ databases">
        <title>The genome of Eucalyptus grandis.</title>
        <authorList>
            <person name="Schmutz J."/>
            <person name="Hayes R."/>
            <person name="Myburg A."/>
            <person name="Tuskan G."/>
            <person name="Grattapaglia D."/>
            <person name="Rokhsar D.S."/>
        </authorList>
    </citation>
    <scope>NUCLEOTIDE SEQUENCE</scope>
    <source>
        <tissue evidence="3">Leaf extractions</tissue>
    </source>
</reference>
<dbReference type="Gene3D" id="3.80.10.10">
    <property type="entry name" value="Ribonuclease Inhibitor"/>
    <property type="match status" value="1"/>
</dbReference>
<organism evidence="3">
    <name type="scientific">Eucalyptus grandis</name>
    <name type="common">Flooded gum</name>
    <dbReference type="NCBI Taxonomy" id="71139"/>
    <lineage>
        <taxon>Eukaryota</taxon>
        <taxon>Viridiplantae</taxon>
        <taxon>Streptophyta</taxon>
        <taxon>Embryophyta</taxon>
        <taxon>Tracheophyta</taxon>
        <taxon>Spermatophyta</taxon>
        <taxon>Magnoliopsida</taxon>
        <taxon>eudicotyledons</taxon>
        <taxon>Gunneridae</taxon>
        <taxon>Pentapetalae</taxon>
        <taxon>rosids</taxon>
        <taxon>malvids</taxon>
        <taxon>Myrtales</taxon>
        <taxon>Myrtaceae</taxon>
        <taxon>Myrtoideae</taxon>
        <taxon>Eucalypteae</taxon>
        <taxon>Eucalyptus</taxon>
    </lineage>
</organism>
<dbReference type="InterPro" id="IPR050905">
    <property type="entry name" value="Plant_NBS-LRR"/>
</dbReference>
<evidence type="ECO:0000259" key="2">
    <source>
        <dbReference type="Pfam" id="PF23247"/>
    </source>
</evidence>
<sequence length="206" mass="23656">MAGLPNLENIWSDESPLGLSNLQFLEVSSCKSLSKVINCKTLVKLHKLHTLVVQSCVSVQEIFDLDGLSAYANIETLSGPNTIHLTKLLGLRHIWNKNPRGIMRLHNLKEVHVDGCNNLRFMFFPSMVQYLAQLRHLIIRDCKKMEVIIMEEEWLGIETSEILVFPVLANLVLVRLKSLTCFSCRKHNRRSPLWLKLILFRIIMAP</sequence>
<proteinExistence type="predicted"/>
<dbReference type="Gramene" id="KCW62779">
    <property type="protein sequence ID" value="KCW62779"/>
    <property type="gene ID" value="EUGRSUZ_G00361"/>
</dbReference>
<feature type="domain" description="Disease resistance protein At4g27190-like leucine-rich repeats" evidence="2">
    <location>
        <begin position="6"/>
        <end position="143"/>
    </location>
</feature>
<dbReference type="InterPro" id="IPR032675">
    <property type="entry name" value="LRR_dom_sf"/>
</dbReference>
<evidence type="ECO:0000313" key="3">
    <source>
        <dbReference type="EMBL" id="KCW62779.1"/>
    </source>
</evidence>